<dbReference type="AlphaFoldDB" id="A0A397VVN4"/>
<keyword evidence="1" id="KW-1133">Transmembrane helix</keyword>
<reference evidence="2 3" key="1">
    <citation type="submission" date="2018-06" db="EMBL/GenBank/DDBJ databases">
        <title>Comparative genomics reveals the genomic features of Rhizophagus irregularis, R. cerebriforme, R. diaphanum and Gigaspora rosea, and their symbiotic lifestyle signature.</title>
        <authorList>
            <person name="Morin E."/>
            <person name="San Clemente H."/>
            <person name="Chen E.C.H."/>
            <person name="De La Providencia I."/>
            <person name="Hainaut M."/>
            <person name="Kuo A."/>
            <person name="Kohler A."/>
            <person name="Murat C."/>
            <person name="Tang N."/>
            <person name="Roy S."/>
            <person name="Loubradou J."/>
            <person name="Henrissat B."/>
            <person name="Grigoriev I.V."/>
            <person name="Corradi N."/>
            <person name="Roux C."/>
            <person name="Martin F.M."/>
        </authorList>
    </citation>
    <scope>NUCLEOTIDE SEQUENCE [LARGE SCALE GENOMIC DNA]</scope>
    <source>
        <strain evidence="2 3">DAOM 194757</strain>
    </source>
</reference>
<feature type="transmembrane region" description="Helical" evidence="1">
    <location>
        <begin position="12"/>
        <end position="31"/>
    </location>
</feature>
<dbReference type="Proteomes" id="UP000266673">
    <property type="component" value="Unassembled WGS sequence"/>
</dbReference>
<name>A0A397VVN4_9GLOM</name>
<keyword evidence="3" id="KW-1185">Reference proteome</keyword>
<proteinExistence type="predicted"/>
<accession>A0A397VVN4</accession>
<evidence type="ECO:0000256" key="1">
    <source>
        <dbReference type="SAM" id="Phobius"/>
    </source>
</evidence>
<organism evidence="2 3">
    <name type="scientific">Gigaspora rosea</name>
    <dbReference type="NCBI Taxonomy" id="44941"/>
    <lineage>
        <taxon>Eukaryota</taxon>
        <taxon>Fungi</taxon>
        <taxon>Fungi incertae sedis</taxon>
        <taxon>Mucoromycota</taxon>
        <taxon>Glomeromycotina</taxon>
        <taxon>Glomeromycetes</taxon>
        <taxon>Diversisporales</taxon>
        <taxon>Gigasporaceae</taxon>
        <taxon>Gigaspora</taxon>
    </lineage>
</organism>
<evidence type="ECO:0000313" key="3">
    <source>
        <dbReference type="Proteomes" id="UP000266673"/>
    </source>
</evidence>
<evidence type="ECO:0000313" key="2">
    <source>
        <dbReference type="EMBL" id="RIB23076.1"/>
    </source>
</evidence>
<comment type="caution">
    <text evidence="2">The sequence shown here is derived from an EMBL/GenBank/DDBJ whole genome shotgun (WGS) entry which is preliminary data.</text>
</comment>
<gene>
    <name evidence="2" type="ORF">C2G38_2073808</name>
</gene>
<sequence length="59" mass="6654">THQQTADLSSSLHVTIFFILGEYVIIVTCSLTCGINSCFRLCALWLSIWIKVASIFYLL</sequence>
<protein>
    <submittedName>
        <fullName evidence="2">Uncharacterized protein</fullName>
    </submittedName>
</protein>
<feature type="transmembrane region" description="Helical" evidence="1">
    <location>
        <begin position="38"/>
        <end position="58"/>
    </location>
</feature>
<keyword evidence="1" id="KW-0812">Transmembrane</keyword>
<feature type="non-terminal residue" evidence="2">
    <location>
        <position position="1"/>
    </location>
</feature>
<keyword evidence="1" id="KW-0472">Membrane</keyword>
<dbReference type="EMBL" id="QKWP01000280">
    <property type="protein sequence ID" value="RIB23076.1"/>
    <property type="molecule type" value="Genomic_DNA"/>
</dbReference>